<keyword evidence="1" id="KW-0812">Transmembrane</keyword>
<protein>
    <recommendedName>
        <fullName evidence="4">Septum formation initiator</fullName>
    </recommendedName>
</protein>
<dbReference type="Proteomes" id="UP000177029">
    <property type="component" value="Unassembled WGS sequence"/>
</dbReference>
<keyword evidence="1" id="KW-1133">Transmembrane helix</keyword>
<dbReference type="AlphaFoldDB" id="A0A1F8DTS5"/>
<evidence type="ECO:0008006" key="4">
    <source>
        <dbReference type="Google" id="ProtNLM"/>
    </source>
</evidence>
<gene>
    <name evidence="2" type="ORF">A2755_00665</name>
</gene>
<evidence type="ECO:0000313" key="3">
    <source>
        <dbReference type="Proteomes" id="UP000177029"/>
    </source>
</evidence>
<feature type="transmembrane region" description="Helical" evidence="1">
    <location>
        <begin position="6"/>
        <end position="27"/>
    </location>
</feature>
<keyword evidence="1" id="KW-0472">Membrane</keyword>
<dbReference type="EMBL" id="MGIP01000005">
    <property type="protein sequence ID" value="OGM91862.1"/>
    <property type="molecule type" value="Genomic_DNA"/>
</dbReference>
<reference evidence="2 3" key="1">
    <citation type="journal article" date="2016" name="Nat. Commun.">
        <title>Thousands of microbial genomes shed light on interconnected biogeochemical processes in an aquifer system.</title>
        <authorList>
            <person name="Anantharaman K."/>
            <person name="Brown C.T."/>
            <person name="Hug L.A."/>
            <person name="Sharon I."/>
            <person name="Castelle C.J."/>
            <person name="Probst A.J."/>
            <person name="Thomas B.C."/>
            <person name="Singh A."/>
            <person name="Wilkins M.J."/>
            <person name="Karaoz U."/>
            <person name="Brodie E.L."/>
            <person name="Williams K.H."/>
            <person name="Hubbard S.S."/>
            <person name="Banfield J.F."/>
        </authorList>
    </citation>
    <scope>NUCLEOTIDE SEQUENCE [LARGE SCALE GENOMIC DNA]</scope>
</reference>
<dbReference type="STRING" id="1802555.A2755_00665"/>
<evidence type="ECO:0000313" key="2">
    <source>
        <dbReference type="EMBL" id="OGM91862.1"/>
    </source>
</evidence>
<name>A0A1F8DTS5_9BACT</name>
<sequence length="90" mass="10576">MRVKRILILVAFACVLVFLWIQLYGMLRETSELRTSAEERGKAYGALAEENKQLELEARYYVYPENVEKFLRSRFNYKKPGEGMIIVIPD</sequence>
<proteinExistence type="predicted"/>
<organism evidence="2 3">
    <name type="scientific">Candidatus Wolfebacteria bacterium RIFCSPHIGHO2_01_FULL_48_22</name>
    <dbReference type="NCBI Taxonomy" id="1802555"/>
    <lineage>
        <taxon>Bacteria</taxon>
        <taxon>Candidatus Wolfeibacteriota</taxon>
    </lineage>
</organism>
<accession>A0A1F8DTS5</accession>
<dbReference type="Pfam" id="PF04977">
    <property type="entry name" value="DivIC"/>
    <property type="match status" value="1"/>
</dbReference>
<evidence type="ECO:0000256" key="1">
    <source>
        <dbReference type="SAM" id="Phobius"/>
    </source>
</evidence>
<dbReference type="InterPro" id="IPR007060">
    <property type="entry name" value="FtsL/DivIC"/>
</dbReference>
<comment type="caution">
    <text evidence="2">The sequence shown here is derived from an EMBL/GenBank/DDBJ whole genome shotgun (WGS) entry which is preliminary data.</text>
</comment>